<accession>A0A3T1CDY2</accession>
<keyword evidence="2" id="KW-1133">Transmembrane helix</keyword>
<feature type="region of interest" description="Disordered" evidence="1">
    <location>
        <begin position="70"/>
        <end position="163"/>
    </location>
</feature>
<evidence type="ECO:0000313" key="3">
    <source>
        <dbReference type="EMBL" id="BBI19176.1"/>
    </source>
</evidence>
<feature type="compositionally biased region" description="Low complexity" evidence="1">
    <location>
        <begin position="77"/>
        <end position="93"/>
    </location>
</feature>
<reference evidence="3 4" key="1">
    <citation type="submission" date="2019-01" db="EMBL/GenBank/DDBJ databases">
        <title>Complete genome sequence of Erythrobacter flavus KJ5.</title>
        <authorList>
            <person name="Kanesaki Y."/>
            <person name="Brotosudarmo T."/>
            <person name="Moriuchi R."/>
            <person name="Awai K."/>
        </authorList>
    </citation>
    <scope>NUCLEOTIDE SEQUENCE [LARGE SCALE GENOMIC DNA]</scope>
    <source>
        <strain evidence="3 4">KJ5</strain>
    </source>
</reference>
<keyword evidence="2" id="KW-0472">Membrane</keyword>
<dbReference type="RefSeq" id="WP_197724741.1">
    <property type="nucleotide sequence ID" value="NZ_AP019389.1"/>
</dbReference>
<keyword evidence="4" id="KW-1185">Reference proteome</keyword>
<proteinExistence type="predicted"/>
<evidence type="ECO:0008006" key="5">
    <source>
        <dbReference type="Google" id="ProtNLM"/>
    </source>
</evidence>
<organism evidence="3 4">
    <name type="scientific">Qipengyuania flava</name>
    <dbReference type="NCBI Taxonomy" id="192812"/>
    <lineage>
        <taxon>Bacteria</taxon>
        <taxon>Pseudomonadati</taxon>
        <taxon>Pseudomonadota</taxon>
        <taxon>Alphaproteobacteria</taxon>
        <taxon>Sphingomonadales</taxon>
        <taxon>Erythrobacteraceae</taxon>
        <taxon>Qipengyuania</taxon>
    </lineage>
</organism>
<protein>
    <recommendedName>
        <fullName evidence="5">TonB C-terminal domain-containing protein</fullName>
    </recommendedName>
</protein>
<evidence type="ECO:0000256" key="2">
    <source>
        <dbReference type="SAM" id="Phobius"/>
    </source>
</evidence>
<sequence length="269" mass="29287">MPDSLRGPRAALRERYASLSPEMRARLPAIALTLAIELLLVALLLSMGTVTREIVQMRDALVAFDIAGEKEPEQEEAPTTRPEPAAAAQQQQTVDRPVPAENPVRETESPTRETPPPILRNDFSLESAPRESRTAPARPQQGYGPAFSPAPGDTPRIAGSGPNGEPLYAARWYREPYPDELAGYLSTAQGPGWGLIDCRTAPDFRVEDCVIVGESPQGSGIARAVQAAAWQFKVRPPQRGGRPMVGEWVRIRIDYQRRAGSTAGPRFGS</sequence>
<evidence type="ECO:0000313" key="4">
    <source>
        <dbReference type="Proteomes" id="UP000290057"/>
    </source>
</evidence>
<gene>
    <name evidence="3" type="ORF">EKJ_00230</name>
</gene>
<dbReference type="EMBL" id="AP019389">
    <property type="protein sequence ID" value="BBI19176.1"/>
    <property type="molecule type" value="Genomic_DNA"/>
</dbReference>
<feature type="transmembrane region" description="Helical" evidence="2">
    <location>
        <begin position="29"/>
        <end position="50"/>
    </location>
</feature>
<dbReference type="Proteomes" id="UP000290057">
    <property type="component" value="Chromosome"/>
</dbReference>
<keyword evidence="2" id="KW-0812">Transmembrane</keyword>
<name>A0A3T1CDY2_9SPHN</name>
<dbReference type="AlphaFoldDB" id="A0A3T1CDY2"/>
<evidence type="ECO:0000256" key="1">
    <source>
        <dbReference type="SAM" id="MobiDB-lite"/>
    </source>
</evidence>